<name>A0ABT1C917_9HYPH</name>
<reference evidence="2 3" key="1">
    <citation type="submission" date="2022-06" db="EMBL/GenBank/DDBJ databases">
        <title>Mesorhizobium sp. strain RP14 Genome sequencing and assembly.</title>
        <authorList>
            <person name="Kim I."/>
        </authorList>
    </citation>
    <scope>NUCLEOTIDE SEQUENCE [LARGE SCALE GENOMIC DNA]</scope>
    <source>
        <strain evidence="3">RP14(2022)</strain>
    </source>
</reference>
<dbReference type="Proteomes" id="UP001205906">
    <property type="component" value="Unassembled WGS sequence"/>
</dbReference>
<sequence length="215" mass="22325">MLRTDRRHWVLAVCLASLAGYVDAIGFLKLGGLFVSFMSGNSTRMAVGLATHSGIAAVAAGLIGAFLLGVVLGALVAHAAKRWRKPVVLVFVGALLGLAAGLDRLGDDRWSPLVMALAMGALNCVFQRNGEVSIGVTYMTGTLVKLGQRLAGALVGGERFAWVPYLLLWCGLVAGALAGASLYPVIGADSLWGAALVAFVLAFLAYRLGPVRSNA</sequence>
<keyword evidence="1" id="KW-0472">Membrane</keyword>
<feature type="transmembrane region" description="Helical" evidence="1">
    <location>
        <begin position="166"/>
        <end position="186"/>
    </location>
</feature>
<comment type="caution">
    <text evidence="2">The sequence shown here is derived from an EMBL/GenBank/DDBJ whole genome shotgun (WGS) entry which is preliminary data.</text>
</comment>
<dbReference type="PANTHER" id="PTHR37314">
    <property type="entry name" value="SLR0142 PROTEIN"/>
    <property type="match status" value="1"/>
</dbReference>
<evidence type="ECO:0000313" key="2">
    <source>
        <dbReference type="EMBL" id="MCO6051333.1"/>
    </source>
</evidence>
<dbReference type="EMBL" id="JAMXQS010000007">
    <property type="protein sequence ID" value="MCO6051333.1"/>
    <property type="molecule type" value="Genomic_DNA"/>
</dbReference>
<dbReference type="Pfam" id="PF06912">
    <property type="entry name" value="DUF1275"/>
    <property type="match status" value="1"/>
</dbReference>
<proteinExistence type="predicted"/>
<dbReference type="PANTHER" id="PTHR37314:SF4">
    <property type="entry name" value="UPF0700 TRANSMEMBRANE PROTEIN YOAK"/>
    <property type="match status" value="1"/>
</dbReference>
<dbReference type="InterPro" id="IPR010699">
    <property type="entry name" value="DUF1275"/>
</dbReference>
<keyword evidence="1" id="KW-1133">Transmembrane helix</keyword>
<feature type="transmembrane region" description="Helical" evidence="1">
    <location>
        <begin position="192"/>
        <end position="209"/>
    </location>
</feature>
<accession>A0ABT1C917</accession>
<keyword evidence="3" id="KW-1185">Reference proteome</keyword>
<feature type="transmembrane region" description="Helical" evidence="1">
    <location>
        <begin position="48"/>
        <end position="75"/>
    </location>
</feature>
<organism evidence="2 3">
    <name type="scientific">Mesorhizobium liriopis</name>
    <dbReference type="NCBI Taxonomy" id="2953882"/>
    <lineage>
        <taxon>Bacteria</taxon>
        <taxon>Pseudomonadati</taxon>
        <taxon>Pseudomonadota</taxon>
        <taxon>Alphaproteobacteria</taxon>
        <taxon>Hyphomicrobiales</taxon>
        <taxon>Phyllobacteriaceae</taxon>
        <taxon>Mesorhizobium</taxon>
    </lineage>
</organism>
<keyword evidence="1" id="KW-0812">Transmembrane</keyword>
<feature type="transmembrane region" description="Helical" evidence="1">
    <location>
        <begin position="87"/>
        <end position="104"/>
    </location>
</feature>
<protein>
    <submittedName>
        <fullName evidence="2">DUF1275 domain-containing protein</fullName>
    </submittedName>
</protein>
<dbReference type="RefSeq" id="WP_252820746.1">
    <property type="nucleotide sequence ID" value="NZ_JAMXQS010000007.1"/>
</dbReference>
<evidence type="ECO:0000313" key="3">
    <source>
        <dbReference type="Proteomes" id="UP001205906"/>
    </source>
</evidence>
<gene>
    <name evidence="2" type="ORF">NGM99_16235</name>
</gene>
<evidence type="ECO:0000256" key="1">
    <source>
        <dbReference type="SAM" id="Phobius"/>
    </source>
</evidence>